<name>A0AA88AE30_FICCA</name>
<evidence type="ECO:0000256" key="1">
    <source>
        <dbReference type="SAM" id="MobiDB-lite"/>
    </source>
</evidence>
<evidence type="ECO:0000313" key="2">
    <source>
        <dbReference type="EMBL" id="GMN50600.1"/>
    </source>
</evidence>
<gene>
    <name evidence="2" type="ORF">TIFTF001_019749</name>
</gene>
<dbReference type="EMBL" id="BTGU01000034">
    <property type="protein sequence ID" value="GMN50600.1"/>
    <property type="molecule type" value="Genomic_DNA"/>
</dbReference>
<proteinExistence type="predicted"/>
<feature type="region of interest" description="Disordered" evidence="1">
    <location>
        <begin position="1"/>
        <end position="54"/>
    </location>
</feature>
<protein>
    <submittedName>
        <fullName evidence="2">Uncharacterized protein</fullName>
    </submittedName>
</protein>
<sequence>MGRLSTDSRRRQRTAMVGVPMADGSGKSRSGPVLCHLRRRRRPRESRPPPAPSTPLARLLFLVIETG</sequence>
<dbReference type="Proteomes" id="UP001187192">
    <property type="component" value="Unassembled WGS sequence"/>
</dbReference>
<evidence type="ECO:0000313" key="3">
    <source>
        <dbReference type="Proteomes" id="UP001187192"/>
    </source>
</evidence>
<reference evidence="2" key="1">
    <citation type="submission" date="2023-07" db="EMBL/GenBank/DDBJ databases">
        <title>draft genome sequence of fig (Ficus carica).</title>
        <authorList>
            <person name="Takahashi T."/>
            <person name="Nishimura K."/>
        </authorList>
    </citation>
    <scope>NUCLEOTIDE SEQUENCE</scope>
</reference>
<accession>A0AA88AE30</accession>
<dbReference type="AlphaFoldDB" id="A0AA88AE30"/>
<keyword evidence="3" id="KW-1185">Reference proteome</keyword>
<organism evidence="2 3">
    <name type="scientific">Ficus carica</name>
    <name type="common">Common fig</name>
    <dbReference type="NCBI Taxonomy" id="3494"/>
    <lineage>
        <taxon>Eukaryota</taxon>
        <taxon>Viridiplantae</taxon>
        <taxon>Streptophyta</taxon>
        <taxon>Embryophyta</taxon>
        <taxon>Tracheophyta</taxon>
        <taxon>Spermatophyta</taxon>
        <taxon>Magnoliopsida</taxon>
        <taxon>eudicotyledons</taxon>
        <taxon>Gunneridae</taxon>
        <taxon>Pentapetalae</taxon>
        <taxon>rosids</taxon>
        <taxon>fabids</taxon>
        <taxon>Rosales</taxon>
        <taxon>Moraceae</taxon>
        <taxon>Ficeae</taxon>
        <taxon>Ficus</taxon>
    </lineage>
</organism>
<comment type="caution">
    <text evidence="2">The sequence shown here is derived from an EMBL/GenBank/DDBJ whole genome shotgun (WGS) entry which is preliminary data.</text>
</comment>